<dbReference type="EMBL" id="VLLL01000006">
    <property type="protein sequence ID" value="TWJ11819.1"/>
    <property type="molecule type" value="Genomic_DNA"/>
</dbReference>
<evidence type="ECO:0000259" key="1">
    <source>
        <dbReference type="Pfam" id="PF26312"/>
    </source>
</evidence>
<dbReference type="RefSeq" id="WP_147138443.1">
    <property type="nucleotide sequence ID" value="NZ_BAABIJ010000002.1"/>
</dbReference>
<organism evidence="2 3">
    <name type="scientific">Stackebrandtia albiflava</name>
    <dbReference type="NCBI Taxonomy" id="406432"/>
    <lineage>
        <taxon>Bacteria</taxon>
        <taxon>Bacillati</taxon>
        <taxon>Actinomycetota</taxon>
        <taxon>Actinomycetes</taxon>
        <taxon>Glycomycetales</taxon>
        <taxon>Glycomycetaceae</taxon>
        <taxon>Stackebrandtia</taxon>
    </lineage>
</organism>
<evidence type="ECO:0000313" key="2">
    <source>
        <dbReference type="EMBL" id="TWJ11819.1"/>
    </source>
</evidence>
<gene>
    <name evidence="2" type="ORF">LX16_2556</name>
</gene>
<name>A0A562V1N5_9ACTN</name>
<dbReference type="Proteomes" id="UP000321617">
    <property type="component" value="Unassembled WGS sequence"/>
</dbReference>
<dbReference type="AlphaFoldDB" id="A0A562V1N5"/>
<dbReference type="OrthoDB" id="4961314at2"/>
<sequence>MTVPTAAYLRVYEPLAAFSAERASWWRRYAAEGRGVPVELGPVRQRRSLYESGGLATRLPQVPDEAYVLDGDDGPLICPWQLHPRMAASVRGLADGVASLRLATAFVAPEVAAEAAATGDGPDARHRPDGTAVYHEHIATWHLPSRWFVCVEAAERELVVTEERRTCRYRVPMARARHRAHRAHEVLRASLGADNPVTRAVRELSEWLAVFHPRSVVEVDYGGLVWVLSAAELRADVSPRLVHEGLLALARGDVVTAGRHYEQLMRQWRRIRVRERSN</sequence>
<reference evidence="2 3" key="1">
    <citation type="journal article" date="2013" name="Stand. Genomic Sci.">
        <title>Genomic Encyclopedia of Type Strains, Phase I: The one thousand microbial genomes (KMG-I) project.</title>
        <authorList>
            <person name="Kyrpides N.C."/>
            <person name="Woyke T."/>
            <person name="Eisen J.A."/>
            <person name="Garrity G."/>
            <person name="Lilburn T.G."/>
            <person name="Beck B.J."/>
            <person name="Whitman W.B."/>
            <person name="Hugenholtz P."/>
            <person name="Klenk H.P."/>
        </authorList>
    </citation>
    <scope>NUCLEOTIDE SEQUENCE [LARGE SCALE GENOMIC DNA]</scope>
    <source>
        <strain evidence="2 3">DSM 45044</strain>
    </source>
</reference>
<dbReference type="InterPro" id="IPR058396">
    <property type="entry name" value="DUF8083"/>
</dbReference>
<accession>A0A562V1N5</accession>
<evidence type="ECO:0000313" key="3">
    <source>
        <dbReference type="Proteomes" id="UP000321617"/>
    </source>
</evidence>
<proteinExistence type="predicted"/>
<comment type="caution">
    <text evidence="2">The sequence shown here is derived from an EMBL/GenBank/DDBJ whole genome shotgun (WGS) entry which is preliminary data.</text>
</comment>
<feature type="domain" description="DUF8083" evidence="1">
    <location>
        <begin position="6"/>
        <end position="275"/>
    </location>
</feature>
<dbReference type="Pfam" id="PF26312">
    <property type="entry name" value="DUF8083"/>
    <property type="match status" value="1"/>
</dbReference>
<keyword evidence="3" id="KW-1185">Reference proteome</keyword>
<protein>
    <recommendedName>
        <fullName evidence="1">DUF8083 domain-containing protein</fullName>
    </recommendedName>
</protein>